<protein>
    <submittedName>
        <fullName evidence="3">Uncharacterized protein</fullName>
    </submittedName>
</protein>
<gene>
    <name evidence="3" type="ORF">N7498_002041</name>
</gene>
<dbReference type="InterPro" id="IPR036291">
    <property type="entry name" value="NAD(P)-bd_dom_sf"/>
</dbReference>
<accession>A0A9W9NB32</accession>
<dbReference type="Gene3D" id="3.40.50.720">
    <property type="entry name" value="NAD(P)-binding Rossmann-like Domain"/>
    <property type="match status" value="1"/>
</dbReference>
<dbReference type="PANTHER" id="PTHR43669">
    <property type="entry name" value="5-KETO-D-GLUCONATE 5-REDUCTASE"/>
    <property type="match status" value="1"/>
</dbReference>
<dbReference type="Proteomes" id="UP001150904">
    <property type="component" value="Unassembled WGS sequence"/>
</dbReference>
<dbReference type="SUPFAM" id="SSF51735">
    <property type="entry name" value="NAD(P)-binding Rossmann-fold domains"/>
    <property type="match status" value="1"/>
</dbReference>
<dbReference type="GO" id="GO:0016491">
    <property type="term" value="F:oxidoreductase activity"/>
    <property type="evidence" value="ECO:0007669"/>
    <property type="project" value="UniProtKB-KW"/>
</dbReference>
<dbReference type="EMBL" id="JAPQKR010000005">
    <property type="protein sequence ID" value="KAJ5215634.1"/>
    <property type="molecule type" value="Genomic_DNA"/>
</dbReference>
<dbReference type="InterPro" id="IPR002347">
    <property type="entry name" value="SDR_fam"/>
</dbReference>
<evidence type="ECO:0000313" key="3">
    <source>
        <dbReference type="EMBL" id="KAJ5215634.1"/>
    </source>
</evidence>
<keyword evidence="2" id="KW-0560">Oxidoreductase</keyword>
<organism evidence="3 4">
    <name type="scientific">Penicillium cinerascens</name>
    <dbReference type="NCBI Taxonomy" id="70096"/>
    <lineage>
        <taxon>Eukaryota</taxon>
        <taxon>Fungi</taxon>
        <taxon>Dikarya</taxon>
        <taxon>Ascomycota</taxon>
        <taxon>Pezizomycotina</taxon>
        <taxon>Eurotiomycetes</taxon>
        <taxon>Eurotiomycetidae</taxon>
        <taxon>Eurotiales</taxon>
        <taxon>Aspergillaceae</taxon>
        <taxon>Penicillium</taxon>
    </lineage>
</organism>
<comment type="caution">
    <text evidence="3">The sequence shown here is derived from an EMBL/GenBank/DDBJ whole genome shotgun (WGS) entry which is preliminary data.</text>
</comment>
<reference evidence="3" key="1">
    <citation type="submission" date="2022-12" db="EMBL/GenBank/DDBJ databases">
        <authorList>
            <person name="Petersen C."/>
        </authorList>
    </citation>
    <scope>NUCLEOTIDE SEQUENCE</scope>
    <source>
        <strain evidence="3">IBT 15544</strain>
    </source>
</reference>
<dbReference type="RefSeq" id="XP_058311447.1">
    <property type="nucleotide sequence ID" value="XM_058449103.1"/>
</dbReference>
<dbReference type="CDD" id="cd05233">
    <property type="entry name" value="SDR_c"/>
    <property type="match status" value="1"/>
</dbReference>
<evidence type="ECO:0000256" key="1">
    <source>
        <dbReference type="ARBA" id="ARBA00006484"/>
    </source>
</evidence>
<reference evidence="3" key="2">
    <citation type="journal article" date="2023" name="IMA Fungus">
        <title>Comparative genomic study of the Penicillium genus elucidates a diverse pangenome and 15 lateral gene transfer events.</title>
        <authorList>
            <person name="Petersen C."/>
            <person name="Sorensen T."/>
            <person name="Nielsen M.R."/>
            <person name="Sondergaard T.E."/>
            <person name="Sorensen J.L."/>
            <person name="Fitzpatrick D.A."/>
            <person name="Frisvad J.C."/>
            <person name="Nielsen K.L."/>
        </authorList>
    </citation>
    <scope>NUCLEOTIDE SEQUENCE</scope>
    <source>
        <strain evidence="3">IBT 15544</strain>
    </source>
</reference>
<dbReference type="PANTHER" id="PTHR43669:SF4">
    <property type="entry name" value="SHORT-CHAIN DEHYDROGENASE"/>
    <property type="match status" value="1"/>
</dbReference>
<sequence length="247" mass="26633">MTTHEGVVLIIGAGPNVGASVAAKFSENGYRVALAARSLTDGLSADGNLHIKADLSQPSGVPSIFQKVKKAFGIPNVVVYNGAYRLTTPPDDPFAAPVEDFHHTLKVGLDSAYIAAQESLRGFKELPASTSKAFIYTGNALNQIAIPGTLPFGVSKVAGSLFIEHAALAYGEKGYRFYYVDERLPDGRPVGFPVSAGAHADMFWTLANEPKQTPWLVTFTKEEGRKPFVGVDFDGNTRESRMRRLSQ</sequence>
<dbReference type="GeneID" id="83176404"/>
<dbReference type="Pfam" id="PF13561">
    <property type="entry name" value="adh_short_C2"/>
    <property type="match status" value="1"/>
</dbReference>
<proteinExistence type="inferred from homology"/>
<comment type="similarity">
    <text evidence="1">Belongs to the short-chain dehydrogenases/reductases (SDR) family.</text>
</comment>
<dbReference type="AlphaFoldDB" id="A0A9W9NB32"/>
<dbReference type="OrthoDB" id="5336600at2759"/>
<evidence type="ECO:0000313" key="4">
    <source>
        <dbReference type="Proteomes" id="UP001150904"/>
    </source>
</evidence>
<keyword evidence="4" id="KW-1185">Reference proteome</keyword>
<name>A0A9W9NB32_9EURO</name>
<evidence type="ECO:0000256" key="2">
    <source>
        <dbReference type="ARBA" id="ARBA00023002"/>
    </source>
</evidence>